<dbReference type="EMBL" id="KV423930">
    <property type="protein sequence ID" value="KZT60580.1"/>
    <property type="molecule type" value="Genomic_DNA"/>
</dbReference>
<evidence type="ECO:0000313" key="2">
    <source>
        <dbReference type="Proteomes" id="UP000076842"/>
    </source>
</evidence>
<keyword evidence="2" id="KW-1185">Reference proteome</keyword>
<name>A0A165IHF2_9BASI</name>
<dbReference type="InParanoid" id="A0A165IHF2"/>
<reference evidence="1 2" key="1">
    <citation type="journal article" date="2016" name="Mol. Biol. Evol.">
        <title>Comparative Genomics of Early-Diverging Mushroom-Forming Fungi Provides Insights into the Origins of Lignocellulose Decay Capabilities.</title>
        <authorList>
            <person name="Nagy L.G."/>
            <person name="Riley R."/>
            <person name="Tritt A."/>
            <person name="Adam C."/>
            <person name="Daum C."/>
            <person name="Floudas D."/>
            <person name="Sun H."/>
            <person name="Yadav J.S."/>
            <person name="Pangilinan J."/>
            <person name="Larsson K.H."/>
            <person name="Matsuura K."/>
            <person name="Barry K."/>
            <person name="Labutti K."/>
            <person name="Kuo R."/>
            <person name="Ohm R.A."/>
            <person name="Bhattacharya S.S."/>
            <person name="Shirouzu T."/>
            <person name="Yoshinaga Y."/>
            <person name="Martin F.M."/>
            <person name="Grigoriev I.V."/>
            <person name="Hibbett D.S."/>
        </authorList>
    </citation>
    <scope>NUCLEOTIDE SEQUENCE [LARGE SCALE GENOMIC DNA]</scope>
    <source>
        <strain evidence="1 2">HHB12733</strain>
    </source>
</reference>
<sequence length="80" mass="8716">MSQALDTLPCIKIIAGIAATILQVVQDVHTNKEDCQRLCRHAEKIVVSLARAQHDQGVDEDADLKEDLEEVTTYGSAAVI</sequence>
<accession>A0A165IHF2</accession>
<dbReference type="InterPro" id="IPR059179">
    <property type="entry name" value="MLKL-like_MCAfunc"/>
</dbReference>
<protein>
    <submittedName>
        <fullName evidence="1">Uncharacterized protein</fullName>
    </submittedName>
</protein>
<proteinExistence type="predicted"/>
<dbReference type="OrthoDB" id="2784908at2759"/>
<gene>
    <name evidence="1" type="ORF">CALCODRAFT_480656</name>
</gene>
<dbReference type="Gene3D" id="1.20.930.20">
    <property type="entry name" value="Adaptor protein Cbl, N-terminal domain"/>
    <property type="match status" value="1"/>
</dbReference>
<dbReference type="CDD" id="cd21037">
    <property type="entry name" value="MLKL_NTD"/>
    <property type="match status" value="1"/>
</dbReference>
<dbReference type="Proteomes" id="UP000076842">
    <property type="component" value="Unassembled WGS sequence"/>
</dbReference>
<organism evidence="1 2">
    <name type="scientific">Calocera cornea HHB12733</name>
    <dbReference type="NCBI Taxonomy" id="1353952"/>
    <lineage>
        <taxon>Eukaryota</taxon>
        <taxon>Fungi</taxon>
        <taxon>Dikarya</taxon>
        <taxon>Basidiomycota</taxon>
        <taxon>Agaricomycotina</taxon>
        <taxon>Dacrymycetes</taxon>
        <taxon>Dacrymycetales</taxon>
        <taxon>Dacrymycetaceae</taxon>
        <taxon>Calocera</taxon>
    </lineage>
</organism>
<dbReference type="GO" id="GO:0007166">
    <property type="term" value="P:cell surface receptor signaling pathway"/>
    <property type="evidence" value="ECO:0007669"/>
    <property type="project" value="InterPro"/>
</dbReference>
<dbReference type="AlphaFoldDB" id="A0A165IHF2"/>
<evidence type="ECO:0000313" key="1">
    <source>
        <dbReference type="EMBL" id="KZT60580.1"/>
    </source>
</evidence>
<dbReference type="InterPro" id="IPR036537">
    <property type="entry name" value="Adaptor_Cbl_N_dom_sf"/>
</dbReference>